<accession>A0A1G1TI56</accession>
<feature type="compositionally biased region" description="Low complexity" evidence="1">
    <location>
        <begin position="47"/>
        <end position="77"/>
    </location>
</feature>
<dbReference type="Proteomes" id="UP000177506">
    <property type="component" value="Unassembled WGS sequence"/>
</dbReference>
<evidence type="ECO:0000313" key="3">
    <source>
        <dbReference type="Proteomes" id="UP000177506"/>
    </source>
</evidence>
<evidence type="ECO:0000256" key="1">
    <source>
        <dbReference type="SAM" id="MobiDB-lite"/>
    </source>
</evidence>
<feature type="compositionally biased region" description="Gly residues" evidence="1">
    <location>
        <begin position="17"/>
        <end position="30"/>
    </location>
</feature>
<organism evidence="2 3">
    <name type="scientific">Hymenobacter coccineus</name>
    <dbReference type="NCBI Taxonomy" id="1908235"/>
    <lineage>
        <taxon>Bacteria</taxon>
        <taxon>Pseudomonadati</taxon>
        <taxon>Bacteroidota</taxon>
        <taxon>Cytophagia</taxon>
        <taxon>Cytophagales</taxon>
        <taxon>Hymenobacteraceae</taxon>
        <taxon>Hymenobacter</taxon>
    </lineage>
</organism>
<name>A0A1G1TI56_9BACT</name>
<keyword evidence="3" id="KW-1185">Reference proteome</keyword>
<protein>
    <submittedName>
        <fullName evidence="2">Uncharacterized protein</fullName>
    </submittedName>
</protein>
<sequence length="176" mass="18441">MSFLSYCYEALLIAGLAGGPGPAGRPGPGRGQNQSQGRRPAYHQNQNPGSGRPRRGAPAGAPAPGTAPANAEARANALTTNMQQNLGLSPQQTEKVRVINQRSVAAVENARARNRNDPGKLKGLVENVGESRLAALKDVLTPAQFDKYQRKREEKMGVPNVQGVQGNAAPGLGGNE</sequence>
<feature type="compositionally biased region" description="Polar residues" evidence="1">
    <location>
        <begin position="78"/>
        <end position="93"/>
    </location>
</feature>
<dbReference type="AlphaFoldDB" id="A0A1G1TI56"/>
<comment type="caution">
    <text evidence="2">The sequence shown here is derived from an EMBL/GenBank/DDBJ whole genome shotgun (WGS) entry which is preliminary data.</text>
</comment>
<gene>
    <name evidence="2" type="ORF">BEN49_06515</name>
</gene>
<feature type="region of interest" description="Disordered" evidence="1">
    <location>
        <begin position="153"/>
        <end position="176"/>
    </location>
</feature>
<evidence type="ECO:0000313" key="2">
    <source>
        <dbReference type="EMBL" id="OGX90554.1"/>
    </source>
</evidence>
<feature type="region of interest" description="Disordered" evidence="1">
    <location>
        <begin position="17"/>
        <end position="95"/>
    </location>
</feature>
<reference evidence="2 3" key="1">
    <citation type="submission" date="2016-08" db="EMBL/GenBank/DDBJ databases">
        <title>Hymenobacter coccineus sp. nov., Hymenobacter lapidarius sp. nov. and Hymenobacter glacialis sp. nov., isolated from Antarctic soil.</title>
        <authorList>
            <person name="Sedlacek I."/>
            <person name="Kralova S."/>
            <person name="Kyrova K."/>
            <person name="Maslanova I."/>
            <person name="Stankova E."/>
            <person name="Vrbovska V."/>
            <person name="Nemec M."/>
            <person name="Bartak M."/>
            <person name="Svec P."/>
            <person name="Busse H.-J."/>
            <person name="Pantucek R."/>
        </authorList>
    </citation>
    <scope>NUCLEOTIDE SEQUENCE [LARGE SCALE GENOMIC DNA]</scope>
    <source>
        <strain evidence="2 3">CCM 8649</strain>
    </source>
</reference>
<dbReference type="EMBL" id="MDZA01000133">
    <property type="protein sequence ID" value="OGX90554.1"/>
    <property type="molecule type" value="Genomic_DNA"/>
</dbReference>
<proteinExistence type="predicted"/>